<feature type="compositionally biased region" description="Acidic residues" evidence="1">
    <location>
        <begin position="85"/>
        <end position="100"/>
    </location>
</feature>
<sequence length="109" mass="11567">MAACHLCGTEMSTGASCTLEVLHRHGQPFPMARYGNEPSRPAAVGRCGDCGVAPGAFHHPGCDLQDCPACGGQLLSCGCSFDEDGFEQDDDEDEEDVEFDLDGRQGNGW</sequence>
<accession>A0A6J6SIS5</accession>
<protein>
    <submittedName>
        <fullName evidence="2">Unannotated protein</fullName>
    </submittedName>
</protein>
<evidence type="ECO:0000313" key="2">
    <source>
        <dbReference type="EMBL" id="CAB4734740.1"/>
    </source>
</evidence>
<dbReference type="EMBL" id="CAEZYF010000017">
    <property type="protein sequence ID" value="CAB4734740.1"/>
    <property type="molecule type" value="Genomic_DNA"/>
</dbReference>
<gene>
    <name evidence="2" type="ORF">UFOPK2656_02393</name>
</gene>
<name>A0A6J6SIS5_9ZZZZ</name>
<proteinExistence type="predicted"/>
<organism evidence="2">
    <name type="scientific">freshwater metagenome</name>
    <dbReference type="NCBI Taxonomy" id="449393"/>
    <lineage>
        <taxon>unclassified sequences</taxon>
        <taxon>metagenomes</taxon>
        <taxon>ecological metagenomes</taxon>
    </lineage>
</organism>
<feature type="region of interest" description="Disordered" evidence="1">
    <location>
        <begin position="85"/>
        <end position="109"/>
    </location>
</feature>
<evidence type="ECO:0000256" key="1">
    <source>
        <dbReference type="SAM" id="MobiDB-lite"/>
    </source>
</evidence>
<dbReference type="AlphaFoldDB" id="A0A6J6SIS5"/>
<reference evidence="2" key="1">
    <citation type="submission" date="2020-05" db="EMBL/GenBank/DDBJ databases">
        <authorList>
            <person name="Chiriac C."/>
            <person name="Salcher M."/>
            <person name="Ghai R."/>
            <person name="Kavagutti S V."/>
        </authorList>
    </citation>
    <scope>NUCLEOTIDE SEQUENCE</scope>
</reference>